<dbReference type="EMBL" id="CAJVPY010003611">
    <property type="protein sequence ID" value="CAG8596354.1"/>
    <property type="molecule type" value="Genomic_DNA"/>
</dbReference>
<dbReference type="Pfam" id="PF21056">
    <property type="entry name" value="ZSWIM1-3_RNaseH-like"/>
    <property type="match status" value="1"/>
</dbReference>
<dbReference type="InterPro" id="IPR031052">
    <property type="entry name" value="FHY3/FAR1"/>
</dbReference>
<gene>
    <name evidence="2" type="ORF">DERYTH_LOCUS7413</name>
</gene>
<dbReference type="GO" id="GO:0006355">
    <property type="term" value="P:regulation of DNA-templated transcription"/>
    <property type="evidence" value="ECO:0007669"/>
    <property type="project" value="InterPro"/>
</dbReference>
<protein>
    <submittedName>
        <fullName evidence="2">28174_t:CDS:1</fullName>
    </submittedName>
</protein>
<comment type="caution">
    <text evidence="2">The sequence shown here is derived from an EMBL/GenBank/DDBJ whole genome shotgun (WGS) entry which is preliminary data.</text>
</comment>
<dbReference type="AlphaFoldDB" id="A0A9N9GCB9"/>
<dbReference type="PANTHER" id="PTHR31669">
    <property type="entry name" value="PROTEIN FAR1-RELATED SEQUENCE 10-RELATED"/>
    <property type="match status" value="1"/>
</dbReference>
<evidence type="ECO:0000259" key="1">
    <source>
        <dbReference type="Pfam" id="PF21056"/>
    </source>
</evidence>
<dbReference type="OrthoDB" id="2313494at2759"/>
<dbReference type="InterPro" id="IPR048324">
    <property type="entry name" value="ZSWIM1-3_RNaseH-like"/>
</dbReference>
<reference evidence="2" key="1">
    <citation type="submission" date="2021-06" db="EMBL/GenBank/DDBJ databases">
        <authorList>
            <person name="Kallberg Y."/>
            <person name="Tangrot J."/>
            <person name="Rosling A."/>
        </authorList>
    </citation>
    <scope>NUCLEOTIDE SEQUENCE</scope>
    <source>
        <strain evidence="2">MA453B</strain>
    </source>
</reference>
<name>A0A9N9GCB9_9GLOM</name>
<dbReference type="Proteomes" id="UP000789405">
    <property type="component" value="Unassembled WGS sequence"/>
</dbReference>
<proteinExistence type="predicted"/>
<keyword evidence="3" id="KW-1185">Reference proteome</keyword>
<sequence>MLPSQINPQANDTFSMFDSFDFHGNIALEPSQHLEEEYSDYHSLHSPEYTFSHGQDSLQTISSSEPTFNQQEDYYSQLQIEYLNSLELSDSSSQTTRVRCSLINDNSAHNYPMDNNIKSNAPKYCQLTDEMLNKVELYHQCHIQHSKIINLLESKYSDHPIKSRNVYNIISKLKDPGCVVELVIGVIDNKLKGIFWQSDEQVQLLSRFRDVCLLDMTCKTNRYWQPLALVIIVDNNTRSRLVAQALLPDESMDSFIWLFICLQKGNPTYEPGEHLDKENKYSHSQNTITFSHNSGSQSISLTLFPEIIELCEKYLTPHIVAEIKLQIQQALWYRCYLIDILQEHYNDESEFVNDQMCYGKSYGLLHTVLTLAMETETNEEVNNWCYQFIQQKREIQKLVSTTSEPNISTISDQHNNSNQENAIDEESVIQDENTIQIENTSQDENIIQVENTNQDEYIIQVTNPKVTASKGRPSGRQKSVLELEDRRPLKAIEENYN</sequence>
<accession>A0A9N9GCB9</accession>
<feature type="domain" description="ZSWIM1/3 RNaseH-like" evidence="1">
    <location>
        <begin position="174"/>
        <end position="269"/>
    </location>
</feature>
<dbReference type="PANTHER" id="PTHR31669:SF251">
    <property type="entry name" value="PROTEIN FAR1-RELATED SEQUENCE"/>
    <property type="match status" value="1"/>
</dbReference>
<organism evidence="2 3">
    <name type="scientific">Dentiscutata erythropus</name>
    <dbReference type="NCBI Taxonomy" id="1348616"/>
    <lineage>
        <taxon>Eukaryota</taxon>
        <taxon>Fungi</taxon>
        <taxon>Fungi incertae sedis</taxon>
        <taxon>Mucoromycota</taxon>
        <taxon>Glomeromycotina</taxon>
        <taxon>Glomeromycetes</taxon>
        <taxon>Diversisporales</taxon>
        <taxon>Gigasporaceae</taxon>
        <taxon>Dentiscutata</taxon>
    </lineage>
</organism>
<evidence type="ECO:0000313" key="2">
    <source>
        <dbReference type="EMBL" id="CAG8596354.1"/>
    </source>
</evidence>
<evidence type="ECO:0000313" key="3">
    <source>
        <dbReference type="Proteomes" id="UP000789405"/>
    </source>
</evidence>